<keyword evidence="1" id="KW-0812">Transmembrane</keyword>
<feature type="transmembrane region" description="Helical" evidence="1">
    <location>
        <begin position="6"/>
        <end position="24"/>
    </location>
</feature>
<accession>A0A2X2YH31</accession>
<reference evidence="2 3" key="1">
    <citation type="submission" date="2018-06" db="EMBL/GenBank/DDBJ databases">
        <authorList>
            <consortium name="Pathogen Informatics"/>
            <person name="Doyle S."/>
        </authorList>
    </citation>
    <scope>NUCLEOTIDE SEQUENCE [LARGE SCALE GENOMIC DNA]</scope>
    <source>
        <strain evidence="2 3">NCTC10719</strain>
    </source>
</reference>
<organism evidence="2 3">
    <name type="scientific">Clostridium perfringens</name>
    <dbReference type="NCBI Taxonomy" id="1502"/>
    <lineage>
        <taxon>Bacteria</taxon>
        <taxon>Bacillati</taxon>
        <taxon>Bacillota</taxon>
        <taxon>Clostridia</taxon>
        <taxon>Eubacteriales</taxon>
        <taxon>Clostridiaceae</taxon>
        <taxon>Clostridium</taxon>
    </lineage>
</organism>
<evidence type="ECO:0000313" key="2">
    <source>
        <dbReference type="EMBL" id="SQB59815.1"/>
    </source>
</evidence>
<dbReference type="EMBL" id="UAWG01000008">
    <property type="protein sequence ID" value="SQB59815.1"/>
    <property type="molecule type" value="Genomic_DNA"/>
</dbReference>
<dbReference type="Proteomes" id="UP000249986">
    <property type="component" value="Unassembled WGS sequence"/>
</dbReference>
<evidence type="ECO:0000313" key="3">
    <source>
        <dbReference type="Proteomes" id="UP000249986"/>
    </source>
</evidence>
<keyword evidence="1" id="KW-1133">Transmembrane helix</keyword>
<name>A0A2X2YH31_CLOPF</name>
<sequence>MKFIKIATIFVPIVATASLAYVYVKKSKEAHKQYYTY</sequence>
<gene>
    <name evidence="2" type="ORF">NCTC10719_01358</name>
</gene>
<keyword evidence="1" id="KW-0472">Membrane</keyword>
<evidence type="ECO:0000256" key="1">
    <source>
        <dbReference type="SAM" id="Phobius"/>
    </source>
</evidence>
<proteinExistence type="predicted"/>
<protein>
    <submittedName>
        <fullName evidence="2">Uncharacterized protein</fullName>
    </submittedName>
</protein>
<dbReference type="AlphaFoldDB" id="A0A2X2YH31"/>